<evidence type="ECO:0008006" key="4">
    <source>
        <dbReference type="Google" id="ProtNLM"/>
    </source>
</evidence>
<protein>
    <recommendedName>
        <fullName evidence="4">Urease accessory protein UreJ</fullName>
    </recommendedName>
</protein>
<keyword evidence="1" id="KW-1133">Transmembrane helix</keyword>
<name>A0A1W6YYT1_9BORD</name>
<evidence type="ECO:0000256" key="1">
    <source>
        <dbReference type="SAM" id="Phobius"/>
    </source>
</evidence>
<keyword evidence="1" id="KW-0472">Membrane</keyword>
<dbReference type="AlphaFoldDB" id="A0A1W6YYT1"/>
<evidence type="ECO:0000313" key="2">
    <source>
        <dbReference type="EMBL" id="ARP86039.1"/>
    </source>
</evidence>
<proteinExistence type="predicted"/>
<feature type="transmembrane region" description="Helical" evidence="1">
    <location>
        <begin position="81"/>
        <end position="100"/>
    </location>
</feature>
<dbReference type="Pfam" id="PF04955">
    <property type="entry name" value="HupE_UreJ"/>
    <property type="match status" value="1"/>
</dbReference>
<keyword evidence="3" id="KW-1185">Reference proteome</keyword>
<feature type="transmembrane region" description="Helical" evidence="1">
    <location>
        <begin position="12"/>
        <end position="33"/>
    </location>
</feature>
<accession>A0A1W6YYT1</accession>
<dbReference type="InterPro" id="IPR007038">
    <property type="entry name" value="HupE_UreJ"/>
</dbReference>
<organism evidence="2 3">
    <name type="scientific">Bordetella genomosp. 9</name>
    <dbReference type="NCBI Taxonomy" id="1416803"/>
    <lineage>
        <taxon>Bacteria</taxon>
        <taxon>Pseudomonadati</taxon>
        <taxon>Pseudomonadota</taxon>
        <taxon>Betaproteobacteria</taxon>
        <taxon>Burkholderiales</taxon>
        <taxon>Alcaligenaceae</taxon>
        <taxon>Bordetella</taxon>
    </lineage>
</organism>
<dbReference type="EMBL" id="CP021109">
    <property type="protein sequence ID" value="ARP86039.1"/>
    <property type="molecule type" value="Genomic_DNA"/>
</dbReference>
<dbReference type="Proteomes" id="UP000194139">
    <property type="component" value="Chromosome"/>
</dbReference>
<keyword evidence="1" id="KW-0812">Transmembrane</keyword>
<feature type="transmembrane region" description="Helical" evidence="1">
    <location>
        <begin position="106"/>
        <end position="124"/>
    </location>
</feature>
<feature type="transmembrane region" description="Helical" evidence="1">
    <location>
        <begin position="131"/>
        <end position="147"/>
    </location>
</feature>
<feature type="transmembrane region" description="Helical" evidence="1">
    <location>
        <begin position="159"/>
        <end position="183"/>
    </location>
</feature>
<dbReference type="PIRSF" id="PIRSF016919">
    <property type="entry name" value="HupE_UreJ"/>
    <property type="match status" value="1"/>
</dbReference>
<evidence type="ECO:0000313" key="3">
    <source>
        <dbReference type="Proteomes" id="UP000194139"/>
    </source>
</evidence>
<gene>
    <name evidence="2" type="ORF">CAL13_07365</name>
</gene>
<reference evidence="2 3" key="1">
    <citation type="submission" date="2017-05" db="EMBL/GenBank/DDBJ databases">
        <title>Complete and WGS of Bordetella genogroups.</title>
        <authorList>
            <person name="Spilker T."/>
            <person name="LiPuma J."/>
        </authorList>
    </citation>
    <scope>NUCLEOTIDE SEQUENCE [LARGE SCALE GENOMIC DNA]</scope>
    <source>
        <strain evidence="2 3">AU17164</strain>
    </source>
</reference>
<feature type="transmembrane region" description="Helical" evidence="1">
    <location>
        <begin position="53"/>
        <end position="74"/>
    </location>
</feature>
<dbReference type="RefSeq" id="WP_086071959.1">
    <property type="nucleotide sequence ID" value="NZ_CP021109.1"/>
</dbReference>
<sequence>MTPNPLDRARTAGTIAAIASVPALLYGAAAAAHPWTEHIAETGGMAASAMAGLLHPLTGADHLCAMIAVGIWSAMTARRAWMAPLAFAGVLLAGALLGLARLPMPGVEPMIAASLLVLGLMVATRARLPDWAGAGIAALFAFFHGHAHGAELPETAIAAAYIGGFMLATLALHGAGIGAGMLLRRAHAWVPRVTGLGVALYGAALLTA</sequence>